<proteinExistence type="predicted"/>
<accession>A0A0K8MAF6</accession>
<feature type="domain" description="PHB de-polymerase C-terminal" evidence="1">
    <location>
        <begin position="245"/>
        <end position="445"/>
    </location>
</feature>
<dbReference type="SUPFAM" id="SSF53474">
    <property type="entry name" value="alpha/beta-Hydrolases"/>
    <property type="match status" value="1"/>
</dbReference>
<dbReference type="NCBIfam" id="TIGR01849">
    <property type="entry name" value="PHB_depoly_PhaZ"/>
    <property type="match status" value="1"/>
</dbReference>
<dbReference type="Pfam" id="PF06850">
    <property type="entry name" value="PHB_depo_C"/>
    <property type="match status" value="1"/>
</dbReference>
<dbReference type="STRING" id="1629334.Cva_00064"/>
<organism evidence="2 3">
    <name type="scientific">Caedimonas varicaedens</name>
    <dbReference type="NCBI Taxonomy" id="1629334"/>
    <lineage>
        <taxon>Bacteria</taxon>
        <taxon>Pseudomonadati</taxon>
        <taxon>Pseudomonadota</taxon>
        <taxon>Alphaproteobacteria</taxon>
        <taxon>Holosporales</taxon>
        <taxon>Caedimonadaceae</taxon>
        <taxon>Caedimonas</taxon>
    </lineage>
</organism>
<dbReference type="PANTHER" id="PTHR36837">
    <property type="entry name" value="POLY(3-HYDROXYALKANOATE) POLYMERASE SUBUNIT PHAC"/>
    <property type="match status" value="1"/>
</dbReference>
<dbReference type="InterPro" id="IPR009656">
    <property type="entry name" value="PHB_depo_C"/>
</dbReference>
<keyword evidence="3" id="KW-1185">Reference proteome</keyword>
<comment type="caution">
    <text evidence="2">The sequence shown here is derived from an EMBL/GenBank/DDBJ whole genome shotgun (WGS) entry which is preliminary data.</text>
</comment>
<evidence type="ECO:0000313" key="2">
    <source>
        <dbReference type="EMBL" id="GAO97432.1"/>
    </source>
</evidence>
<dbReference type="Gene3D" id="3.40.50.1820">
    <property type="entry name" value="alpha/beta hydrolase"/>
    <property type="match status" value="1"/>
</dbReference>
<dbReference type="Proteomes" id="UP000036771">
    <property type="component" value="Unassembled WGS sequence"/>
</dbReference>
<name>A0A0K8MAF6_9PROT</name>
<protein>
    <recommendedName>
        <fullName evidence="1">PHB de-polymerase C-terminal domain-containing protein</fullName>
    </recommendedName>
</protein>
<dbReference type="PANTHER" id="PTHR36837:SF4">
    <property type="entry name" value="BLR0908 PROTEIN"/>
    <property type="match status" value="1"/>
</dbReference>
<evidence type="ECO:0000313" key="3">
    <source>
        <dbReference type="Proteomes" id="UP000036771"/>
    </source>
</evidence>
<gene>
    <name evidence="2" type="ORF">Cva_00064</name>
</gene>
<dbReference type="PIRSF" id="PIRSF020818">
    <property type="entry name" value="PHB_depoly_PhaZ"/>
    <property type="match status" value="1"/>
</dbReference>
<dbReference type="InterPro" id="IPR029058">
    <property type="entry name" value="AB_hydrolase_fold"/>
</dbReference>
<dbReference type="InterPro" id="IPR051321">
    <property type="entry name" value="PHA/PHB_synthase"/>
</dbReference>
<reference evidence="2 3" key="1">
    <citation type="submission" date="2015-03" db="EMBL/GenBank/DDBJ databases">
        <title>Caedibacter varicaedens, whole genome shotgun sequence.</title>
        <authorList>
            <person name="Suzuki H."/>
            <person name="Dapper A.L."/>
            <person name="Gibson A.K."/>
            <person name="Jackson C."/>
            <person name="Lee H."/>
            <person name="Pejaver V.R."/>
            <person name="Doak T."/>
            <person name="Lynch M."/>
        </authorList>
    </citation>
    <scope>NUCLEOTIDE SEQUENCE [LARGE SCALE GENOMIC DNA]</scope>
</reference>
<dbReference type="InterPro" id="IPR010915">
    <property type="entry name" value="PHB_depoly_PhaZ"/>
</dbReference>
<evidence type="ECO:0000259" key="1">
    <source>
        <dbReference type="Pfam" id="PF06850"/>
    </source>
</evidence>
<dbReference type="AlphaFoldDB" id="A0A0K8MAF6"/>
<dbReference type="EMBL" id="BBVC01000003">
    <property type="protein sequence ID" value="GAO97432.1"/>
    <property type="molecule type" value="Genomic_DNA"/>
</dbReference>
<sequence>MFLDIPESLKIKKYFDSSSSPVEDTLRYQEMSMVYYMRDWGNFAKAPLNQASTWGKTYNDTPFSIFSAAGMRPNAAAVLEVFERQTRSYTNVKPRFNISETTSSEGNIYQIEEEVVQAKPFCQLLHFKRELMCGTKSPKEKFPSVLVVAPYSGHYATLLRDTCRGLLRDHDVYVTDWMNAREVPLWEGIFTLEDYIQYLMDFIHHLDCDLHIIAVCQPAVPVLATVALMAQHKDPLQPKSMTLMGGPIDTRINPTAINKLAKEKPLEWFSKHVIARVPLYYPGALRRVCPGFLMLSGFMNLNLERHMHASAKLYEHLVRGDHESAEAHRKFYDEYRSVLDLPADYFLDSVRVAFQEHSLAKGKFKWKGEIVDPLAIHSTAVLAIEGEKDDISGVGQTRAALYLCENVPARLRQYHLQPGVGHYGVFNGRRFREEIVPVISKFIRTQGMSQSLKVVERVS</sequence>